<evidence type="ECO:0000313" key="2">
    <source>
        <dbReference type="Proteomes" id="UP001162501"/>
    </source>
</evidence>
<accession>A0AC59Z2U8</accession>
<evidence type="ECO:0000313" key="1">
    <source>
        <dbReference type="EMBL" id="CAN0178630.1"/>
    </source>
</evidence>
<proteinExistence type="predicted"/>
<sequence>EPDKTAAGGLERGDWKQAPRLGGRGEAPGDRAAGPEQRTTDDWPKQTGPGPAAGGDGQASGHPAVKPHSPRDATGGSAP</sequence>
<dbReference type="EMBL" id="OX596106">
    <property type="protein sequence ID" value="CAN0178630.1"/>
    <property type="molecule type" value="Genomic_DNA"/>
</dbReference>
<reference evidence="1" key="1">
    <citation type="submission" date="2023-05" db="EMBL/GenBank/DDBJ databases">
        <authorList>
            <consortium name="ELIXIR-Norway"/>
        </authorList>
    </citation>
    <scope>NUCLEOTIDE SEQUENCE</scope>
</reference>
<reference evidence="1" key="2">
    <citation type="submission" date="2025-03" db="EMBL/GenBank/DDBJ databases">
        <authorList>
            <consortium name="ELIXIR-Norway"/>
            <consortium name="Elixir Norway"/>
        </authorList>
    </citation>
    <scope>NUCLEOTIDE SEQUENCE</scope>
</reference>
<gene>
    <name evidence="1" type="ORF">MRATA1EN22A_LOCUS13232</name>
</gene>
<dbReference type="Proteomes" id="UP001162501">
    <property type="component" value="Chromosome 22"/>
</dbReference>
<organism evidence="1 2">
    <name type="scientific">Rangifer tarandus platyrhynchus</name>
    <name type="common">Svalbard reindeer</name>
    <dbReference type="NCBI Taxonomy" id="3082113"/>
    <lineage>
        <taxon>Eukaryota</taxon>
        <taxon>Metazoa</taxon>
        <taxon>Chordata</taxon>
        <taxon>Craniata</taxon>
        <taxon>Vertebrata</taxon>
        <taxon>Euteleostomi</taxon>
        <taxon>Mammalia</taxon>
        <taxon>Eutheria</taxon>
        <taxon>Laurasiatheria</taxon>
        <taxon>Artiodactyla</taxon>
        <taxon>Ruminantia</taxon>
        <taxon>Pecora</taxon>
        <taxon>Cervidae</taxon>
        <taxon>Odocoileinae</taxon>
        <taxon>Rangifer</taxon>
    </lineage>
</organism>
<name>A0AC59Z2U8_RANTA</name>
<protein>
    <submittedName>
        <fullName evidence="1">Uncharacterized protein</fullName>
    </submittedName>
</protein>
<feature type="non-terminal residue" evidence="1">
    <location>
        <position position="1"/>
    </location>
</feature>
<feature type="non-terminal residue" evidence="1">
    <location>
        <position position="79"/>
    </location>
</feature>